<dbReference type="GO" id="GO:0052621">
    <property type="term" value="F:diguanylate cyclase activity"/>
    <property type="evidence" value="ECO:0007669"/>
    <property type="project" value="UniProtKB-EC"/>
</dbReference>
<gene>
    <name evidence="6" type="ORF">SAMN02745704_01568</name>
</gene>
<dbReference type="SUPFAM" id="SSF55073">
    <property type="entry name" value="Nucleotide cyclase"/>
    <property type="match status" value="1"/>
</dbReference>
<dbReference type="InterPro" id="IPR029787">
    <property type="entry name" value="Nucleotide_cyclase"/>
</dbReference>
<feature type="compositionally biased region" description="Polar residues" evidence="3">
    <location>
        <begin position="1"/>
        <end position="12"/>
    </location>
</feature>
<dbReference type="Gene3D" id="3.30.450.20">
    <property type="entry name" value="PAS domain"/>
    <property type="match status" value="1"/>
</dbReference>
<dbReference type="PANTHER" id="PTHR45138">
    <property type="entry name" value="REGULATORY COMPONENTS OF SENSORY TRANSDUCTION SYSTEM"/>
    <property type="match status" value="1"/>
</dbReference>
<dbReference type="NCBIfam" id="TIGR00254">
    <property type="entry name" value="GGDEF"/>
    <property type="match status" value="1"/>
</dbReference>
<dbReference type="CDD" id="cd00130">
    <property type="entry name" value="PAS"/>
    <property type="match status" value="1"/>
</dbReference>
<dbReference type="GO" id="GO:0043709">
    <property type="term" value="P:cell adhesion involved in single-species biofilm formation"/>
    <property type="evidence" value="ECO:0007669"/>
    <property type="project" value="TreeGrafter"/>
</dbReference>
<evidence type="ECO:0000313" key="6">
    <source>
        <dbReference type="EMBL" id="SKA82516.1"/>
    </source>
</evidence>
<dbReference type="InterPro" id="IPR000014">
    <property type="entry name" value="PAS"/>
</dbReference>
<proteinExistence type="predicted"/>
<dbReference type="OrthoDB" id="9790367at2"/>
<dbReference type="InterPro" id="IPR000160">
    <property type="entry name" value="GGDEF_dom"/>
</dbReference>
<dbReference type="Gene3D" id="3.30.70.270">
    <property type="match status" value="1"/>
</dbReference>
<reference evidence="6 7" key="1">
    <citation type="submission" date="2017-02" db="EMBL/GenBank/DDBJ databases">
        <authorList>
            <person name="Peterson S.W."/>
        </authorList>
    </citation>
    <scope>NUCLEOTIDE SEQUENCE [LARGE SCALE GENOMIC DNA]</scope>
    <source>
        <strain evidence="6 7">DSM 16080</strain>
    </source>
</reference>
<dbReference type="SUPFAM" id="SSF55785">
    <property type="entry name" value="PYP-like sensor domain (PAS domain)"/>
    <property type="match status" value="1"/>
</dbReference>
<dbReference type="GO" id="GO:0005886">
    <property type="term" value="C:plasma membrane"/>
    <property type="evidence" value="ECO:0007669"/>
    <property type="project" value="TreeGrafter"/>
</dbReference>
<evidence type="ECO:0000256" key="3">
    <source>
        <dbReference type="SAM" id="MobiDB-lite"/>
    </source>
</evidence>
<feature type="domain" description="GGDEF" evidence="5">
    <location>
        <begin position="286"/>
        <end position="419"/>
    </location>
</feature>
<dbReference type="AlphaFoldDB" id="A0A1T4WYW3"/>
<sequence length="422" mass="47227">MKMMEQMNSGDVSSAGGDTPDMPESAACRGKDSCRENGFVFDREQSVLRRAETVLQHSDRIGTEDFQWLVDEYRKLHRQARRLVTMGDRMQRSLGALNHRLAVGEEKYRSTFEHVAEGIFRTGTRGELLEVNPAMAAMFGFASPEEMIGRVRRVEDLFCHEEACSRYVREMEGRGRIRRLEAELCDVRGCRVWCEVSAALLCHVDEGAVESGESRESPCFCPGGASGRDVHAHGCVGVIADVSERKRALEEMCRLARTDALTGLWNRGYFMELARQELRRSARSGSPLSLLMLDVDHFKRVNDTYGHDAGDAALCVLAQVLTRTVREVDVVARHGGEEFVLMLPETDSRNARNAADRLLEQVRACEVRCGGKLFGMTVSVGVTTTIGGAHTLDELLKLADIALYAAKKNGRNRMEFYRRELP</sequence>
<evidence type="ECO:0000259" key="4">
    <source>
        <dbReference type="PROSITE" id="PS50112"/>
    </source>
</evidence>
<comment type="catalytic activity">
    <reaction evidence="2">
        <text>2 GTP = 3',3'-c-di-GMP + 2 diphosphate</text>
        <dbReference type="Rhea" id="RHEA:24898"/>
        <dbReference type="ChEBI" id="CHEBI:33019"/>
        <dbReference type="ChEBI" id="CHEBI:37565"/>
        <dbReference type="ChEBI" id="CHEBI:58805"/>
        <dbReference type="EC" id="2.7.7.65"/>
    </reaction>
</comment>
<dbReference type="PANTHER" id="PTHR45138:SF9">
    <property type="entry name" value="DIGUANYLATE CYCLASE DGCM-RELATED"/>
    <property type="match status" value="1"/>
</dbReference>
<dbReference type="PROSITE" id="PS50112">
    <property type="entry name" value="PAS"/>
    <property type="match status" value="1"/>
</dbReference>
<accession>A0A1T4WYW3</accession>
<dbReference type="STRING" id="1121449.SAMN02745704_01568"/>
<dbReference type="SMART" id="SM00091">
    <property type="entry name" value="PAS"/>
    <property type="match status" value="1"/>
</dbReference>
<dbReference type="InterPro" id="IPR035965">
    <property type="entry name" value="PAS-like_dom_sf"/>
</dbReference>
<dbReference type="Pfam" id="PF13188">
    <property type="entry name" value="PAS_8"/>
    <property type="match status" value="1"/>
</dbReference>
<evidence type="ECO:0000256" key="1">
    <source>
        <dbReference type="ARBA" id="ARBA00012528"/>
    </source>
</evidence>
<dbReference type="InterPro" id="IPR043128">
    <property type="entry name" value="Rev_trsase/Diguanyl_cyclase"/>
</dbReference>
<dbReference type="GO" id="GO:1902201">
    <property type="term" value="P:negative regulation of bacterial-type flagellum-dependent cell motility"/>
    <property type="evidence" value="ECO:0007669"/>
    <property type="project" value="TreeGrafter"/>
</dbReference>
<dbReference type="Pfam" id="PF00990">
    <property type="entry name" value="GGDEF"/>
    <property type="match status" value="1"/>
</dbReference>
<evidence type="ECO:0000256" key="2">
    <source>
        <dbReference type="ARBA" id="ARBA00034247"/>
    </source>
</evidence>
<dbReference type="CDD" id="cd01949">
    <property type="entry name" value="GGDEF"/>
    <property type="match status" value="1"/>
</dbReference>
<dbReference type="PROSITE" id="PS50887">
    <property type="entry name" value="GGDEF"/>
    <property type="match status" value="1"/>
</dbReference>
<name>A0A1T4WYW3_9BACT</name>
<dbReference type="FunFam" id="3.30.70.270:FF:000001">
    <property type="entry name" value="Diguanylate cyclase domain protein"/>
    <property type="match status" value="1"/>
</dbReference>
<dbReference type="EC" id="2.7.7.65" evidence="1"/>
<dbReference type="NCBIfam" id="TIGR00229">
    <property type="entry name" value="sensory_box"/>
    <property type="match status" value="1"/>
</dbReference>
<organism evidence="6 7">
    <name type="scientific">Paucidesulfovibrio gracilis DSM 16080</name>
    <dbReference type="NCBI Taxonomy" id="1121449"/>
    <lineage>
        <taxon>Bacteria</taxon>
        <taxon>Pseudomonadati</taxon>
        <taxon>Thermodesulfobacteriota</taxon>
        <taxon>Desulfovibrionia</taxon>
        <taxon>Desulfovibrionales</taxon>
        <taxon>Desulfovibrionaceae</taxon>
        <taxon>Paucidesulfovibrio</taxon>
    </lineage>
</organism>
<dbReference type="InterPro" id="IPR050469">
    <property type="entry name" value="Diguanylate_Cyclase"/>
</dbReference>
<dbReference type="Proteomes" id="UP000190027">
    <property type="component" value="Unassembled WGS sequence"/>
</dbReference>
<feature type="domain" description="PAS" evidence="4">
    <location>
        <begin position="104"/>
        <end position="145"/>
    </location>
</feature>
<evidence type="ECO:0000313" key="7">
    <source>
        <dbReference type="Proteomes" id="UP000190027"/>
    </source>
</evidence>
<dbReference type="EMBL" id="FUYC01000005">
    <property type="protein sequence ID" value="SKA82516.1"/>
    <property type="molecule type" value="Genomic_DNA"/>
</dbReference>
<dbReference type="RefSeq" id="WP_078717128.1">
    <property type="nucleotide sequence ID" value="NZ_FUYC01000005.1"/>
</dbReference>
<protein>
    <recommendedName>
        <fullName evidence="1">diguanylate cyclase</fullName>
        <ecNumber evidence="1">2.7.7.65</ecNumber>
    </recommendedName>
</protein>
<keyword evidence="7" id="KW-1185">Reference proteome</keyword>
<evidence type="ECO:0000259" key="5">
    <source>
        <dbReference type="PROSITE" id="PS50887"/>
    </source>
</evidence>
<dbReference type="SMART" id="SM00267">
    <property type="entry name" value="GGDEF"/>
    <property type="match status" value="1"/>
</dbReference>
<feature type="region of interest" description="Disordered" evidence="3">
    <location>
        <begin position="1"/>
        <end position="30"/>
    </location>
</feature>